<evidence type="ECO:0000256" key="1">
    <source>
        <dbReference type="SAM" id="MobiDB-lite"/>
    </source>
</evidence>
<dbReference type="Proteomes" id="UP000518605">
    <property type="component" value="Unassembled WGS sequence"/>
</dbReference>
<reference evidence="2 3" key="1">
    <citation type="submission" date="2020-08" db="EMBL/GenBank/DDBJ databases">
        <title>Genomic Encyclopedia of Type Strains, Phase III (KMG-III): the genomes of soil and plant-associated and newly described type strains.</title>
        <authorList>
            <person name="Whitman W."/>
        </authorList>
    </citation>
    <scope>NUCLEOTIDE SEQUENCE [LARGE SCALE GENOMIC DNA]</scope>
    <source>
        <strain evidence="2 3">CECT 8234</strain>
    </source>
</reference>
<evidence type="ECO:0000313" key="3">
    <source>
        <dbReference type="Proteomes" id="UP000518605"/>
    </source>
</evidence>
<protein>
    <submittedName>
        <fullName evidence="2">Uncharacterized protein</fullName>
    </submittedName>
</protein>
<feature type="region of interest" description="Disordered" evidence="1">
    <location>
        <begin position="1"/>
        <end position="21"/>
    </location>
</feature>
<evidence type="ECO:0000313" key="2">
    <source>
        <dbReference type="EMBL" id="MBB3151262.1"/>
    </source>
</evidence>
<feature type="compositionally biased region" description="Polar residues" evidence="1">
    <location>
        <begin position="1"/>
        <end position="10"/>
    </location>
</feature>
<dbReference type="RefSeq" id="WP_312890785.1">
    <property type="nucleotide sequence ID" value="NZ_CBCSLB010000002.1"/>
</dbReference>
<proteinExistence type="predicted"/>
<gene>
    <name evidence="2" type="ORF">FHS16_001305</name>
</gene>
<comment type="caution">
    <text evidence="2">The sequence shown here is derived from an EMBL/GenBank/DDBJ whole genome shotgun (WGS) entry which is preliminary data.</text>
</comment>
<sequence length="105" mass="10678">MSVENTSAASVRTMGEQPASSLKARSQKAIAFALMLTVPLALSGCNSSSSRVCVDNDNDGYCDDDGSSRGGTYIVNGKTYKKSSSFKSSSSKGFGSSGIKSGSGG</sequence>
<dbReference type="EMBL" id="JACHXW010000003">
    <property type="protein sequence ID" value="MBB3151262.1"/>
    <property type="molecule type" value="Genomic_DNA"/>
</dbReference>
<dbReference type="AlphaFoldDB" id="A0A7W5C4W6"/>
<name>A0A7W5C4W6_9BACL</name>
<keyword evidence="3" id="KW-1185">Reference proteome</keyword>
<feature type="region of interest" description="Disordered" evidence="1">
    <location>
        <begin position="82"/>
        <end position="105"/>
    </location>
</feature>
<accession>A0A7W5C4W6</accession>
<organism evidence="2 3">
    <name type="scientific">Paenibacillus endophyticus</name>
    <dbReference type="NCBI Taxonomy" id="1294268"/>
    <lineage>
        <taxon>Bacteria</taxon>
        <taxon>Bacillati</taxon>
        <taxon>Bacillota</taxon>
        <taxon>Bacilli</taxon>
        <taxon>Bacillales</taxon>
        <taxon>Paenibacillaceae</taxon>
        <taxon>Paenibacillus</taxon>
    </lineage>
</organism>